<protein>
    <recommendedName>
        <fullName evidence="3">General secretion pathway protein K</fullName>
    </recommendedName>
</protein>
<dbReference type="PANTHER" id="PTHR38831">
    <property type="entry name" value="TYPE II SECRETION SYSTEM PROTEIN K"/>
    <property type="match status" value="1"/>
</dbReference>
<evidence type="ECO:0000313" key="1">
    <source>
        <dbReference type="EMBL" id="TWU46007.1"/>
    </source>
</evidence>
<dbReference type="OrthoDB" id="233127at2"/>
<dbReference type="GO" id="GO:0009306">
    <property type="term" value="P:protein secretion"/>
    <property type="evidence" value="ECO:0007669"/>
    <property type="project" value="InterPro"/>
</dbReference>
<dbReference type="EMBL" id="SJPY01000001">
    <property type="protein sequence ID" value="TWU46007.1"/>
    <property type="molecule type" value="Genomic_DNA"/>
</dbReference>
<dbReference type="GO" id="GO:0016020">
    <property type="term" value="C:membrane"/>
    <property type="evidence" value="ECO:0007669"/>
    <property type="project" value="InterPro"/>
</dbReference>
<keyword evidence="2" id="KW-1185">Reference proteome</keyword>
<organism evidence="1 2">
    <name type="scientific">Novipirellula aureliae</name>
    <dbReference type="NCBI Taxonomy" id="2527966"/>
    <lineage>
        <taxon>Bacteria</taxon>
        <taxon>Pseudomonadati</taxon>
        <taxon>Planctomycetota</taxon>
        <taxon>Planctomycetia</taxon>
        <taxon>Pirellulales</taxon>
        <taxon>Pirellulaceae</taxon>
        <taxon>Novipirellula</taxon>
    </lineage>
</organism>
<dbReference type="PANTHER" id="PTHR38831:SF2">
    <property type="entry name" value="TYPE II SECRETION SYSTEM PROTEIN K"/>
    <property type="match status" value="1"/>
</dbReference>
<gene>
    <name evidence="1" type="ORF">Q31b_11850</name>
</gene>
<dbReference type="AlphaFoldDB" id="A0A5C6EDE6"/>
<dbReference type="RefSeq" id="WP_146598608.1">
    <property type="nucleotide sequence ID" value="NZ_SJPY01000001.1"/>
</dbReference>
<sequence length="551" mass="60878">MKRRRLQMKRRGMALLVVMVIVMLVSLAAYGFNQQMTDAYRISQRQIERTQARLTAMSAIDALRVSIQQPRGGRIGWHHNSPESFAGIEIEEGEWADTDDSTSVWSFSVISPFSVSGASSTQTDPTSIEQAKTWRFGLSNESAKLNLAVLNEWEKAVPGQARKSLMNLPEMEASMADAIMRAYRIKDTGKASDRRLSDRIGAFATEGAAGSGNSLRSSDNSANGLARSWAWHWTGGDWDHNYQLDSLELALQSASLSANGFDAYDDLPRYSSGSRQALSPIAPVAWRDFVTFDSGQRNETLTGSPRVFLNGNDLQKLHQDLMAVWTADQANFVIAYRQYGGTTSGSAGSNITTISAAEWPPDFSVPAGVWISSSLELVGATVAIPQPENKVLRIRSPFSDDFGDRSDYLRALVDDVTVRPERVIDGQVDVNEAPREVLLGVPWMTPEAVAQIIERRSSATGTDASRDTIAWLLIENVVDLPTFKQLQPWITVGGDCYHAQIVSFRDRQTPMFRCTATLDARTSDVTIRNFRSWDAWGSGFSIDDLSAERTP</sequence>
<accession>A0A5C6EDE6</accession>
<name>A0A5C6EDE6_9BACT</name>
<dbReference type="InterPro" id="IPR005628">
    <property type="entry name" value="GspK"/>
</dbReference>
<dbReference type="Proteomes" id="UP000315471">
    <property type="component" value="Unassembled WGS sequence"/>
</dbReference>
<evidence type="ECO:0000313" key="2">
    <source>
        <dbReference type="Proteomes" id="UP000315471"/>
    </source>
</evidence>
<comment type="caution">
    <text evidence="1">The sequence shown here is derived from an EMBL/GenBank/DDBJ whole genome shotgun (WGS) entry which is preliminary data.</text>
</comment>
<evidence type="ECO:0008006" key="3">
    <source>
        <dbReference type="Google" id="ProtNLM"/>
    </source>
</evidence>
<reference evidence="1 2" key="1">
    <citation type="submission" date="2019-02" db="EMBL/GenBank/DDBJ databases">
        <title>Deep-cultivation of Planctomycetes and their phenomic and genomic characterization uncovers novel biology.</title>
        <authorList>
            <person name="Wiegand S."/>
            <person name="Jogler M."/>
            <person name="Boedeker C."/>
            <person name="Pinto D."/>
            <person name="Vollmers J."/>
            <person name="Rivas-Marin E."/>
            <person name="Kohn T."/>
            <person name="Peeters S.H."/>
            <person name="Heuer A."/>
            <person name="Rast P."/>
            <person name="Oberbeckmann S."/>
            <person name="Bunk B."/>
            <person name="Jeske O."/>
            <person name="Meyerdierks A."/>
            <person name="Storesund J.E."/>
            <person name="Kallscheuer N."/>
            <person name="Luecker S."/>
            <person name="Lage O.M."/>
            <person name="Pohl T."/>
            <person name="Merkel B.J."/>
            <person name="Hornburger P."/>
            <person name="Mueller R.-W."/>
            <person name="Bruemmer F."/>
            <person name="Labrenz M."/>
            <person name="Spormann A.M."/>
            <person name="Op Den Camp H."/>
            <person name="Overmann J."/>
            <person name="Amann R."/>
            <person name="Jetten M.S.M."/>
            <person name="Mascher T."/>
            <person name="Medema M.H."/>
            <person name="Devos D.P."/>
            <person name="Kaster A.-K."/>
            <person name="Ovreas L."/>
            <person name="Rohde M."/>
            <person name="Galperin M.Y."/>
            <person name="Jogler C."/>
        </authorList>
    </citation>
    <scope>NUCLEOTIDE SEQUENCE [LARGE SCALE GENOMIC DNA]</scope>
    <source>
        <strain evidence="1 2">Q31b</strain>
    </source>
</reference>
<proteinExistence type="predicted"/>